<organism evidence="6">
    <name type="scientific">Cladocopium goreaui</name>
    <dbReference type="NCBI Taxonomy" id="2562237"/>
    <lineage>
        <taxon>Eukaryota</taxon>
        <taxon>Sar</taxon>
        <taxon>Alveolata</taxon>
        <taxon>Dinophyceae</taxon>
        <taxon>Suessiales</taxon>
        <taxon>Symbiodiniaceae</taxon>
        <taxon>Cladocopium</taxon>
    </lineage>
</organism>
<proteinExistence type="predicted"/>
<comment type="caution">
    <text evidence="6">The sequence shown here is derived from an EMBL/GenBank/DDBJ whole genome shotgun (WGS) entry which is preliminary data.</text>
</comment>
<reference evidence="7" key="2">
    <citation type="submission" date="2024-04" db="EMBL/GenBank/DDBJ databases">
        <authorList>
            <person name="Chen Y."/>
            <person name="Shah S."/>
            <person name="Dougan E. K."/>
            <person name="Thang M."/>
            <person name="Chan C."/>
        </authorList>
    </citation>
    <scope>NUCLEOTIDE SEQUENCE [LARGE SCALE GENOMIC DNA]</scope>
</reference>
<evidence type="ECO:0000256" key="1">
    <source>
        <dbReference type="ARBA" id="ARBA00022603"/>
    </source>
</evidence>
<dbReference type="PANTHER" id="PTHR23243:SF3">
    <property type="entry name" value="SUPRABASIN"/>
    <property type="match status" value="1"/>
</dbReference>
<gene>
    <name evidence="6" type="ORF">C1SCF055_LOCUS14264</name>
</gene>
<evidence type="ECO:0000313" key="7">
    <source>
        <dbReference type="EMBL" id="CAL1140328.1"/>
    </source>
</evidence>
<dbReference type="InterPro" id="IPR024153">
    <property type="entry name" value="Suprabasin"/>
</dbReference>
<dbReference type="GO" id="GO:0008168">
    <property type="term" value="F:methyltransferase activity"/>
    <property type="evidence" value="ECO:0007669"/>
    <property type="project" value="UniProtKB-KW"/>
</dbReference>
<evidence type="ECO:0008006" key="9">
    <source>
        <dbReference type="Google" id="ProtNLM"/>
    </source>
</evidence>
<evidence type="ECO:0000256" key="2">
    <source>
        <dbReference type="ARBA" id="ARBA00022679"/>
    </source>
</evidence>
<evidence type="ECO:0000256" key="4">
    <source>
        <dbReference type="SAM" id="MobiDB-lite"/>
    </source>
</evidence>
<evidence type="ECO:0000313" key="8">
    <source>
        <dbReference type="Proteomes" id="UP001152797"/>
    </source>
</evidence>
<name>A0A9P1C975_9DINO</name>
<evidence type="ECO:0000313" key="6">
    <source>
        <dbReference type="EMBL" id="CAI3986953.1"/>
    </source>
</evidence>
<dbReference type="Pfam" id="PF00145">
    <property type="entry name" value="DNA_methylase"/>
    <property type="match status" value="1"/>
</dbReference>
<feature type="non-terminal residue" evidence="6">
    <location>
        <position position="1"/>
    </location>
</feature>
<dbReference type="SUPFAM" id="SSF53335">
    <property type="entry name" value="S-adenosyl-L-methionine-dependent methyltransferases"/>
    <property type="match status" value="1"/>
</dbReference>
<feature type="region of interest" description="Disordered" evidence="4">
    <location>
        <begin position="978"/>
        <end position="1008"/>
    </location>
</feature>
<protein>
    <recommendedName>
        <fullName evidence="9">DNA (cytosine-5-)-methyltransferase</fullName>
    </recommendedName>
</protein>
<dbReference type="Proteomes" id="UP001152797">
    <property type="component" value="Unassembled WGS sequence"/>
</dbReference>
<reference evidence="6" key="1">
    <citation type="submission" date="2022-10" db="EMBL/GenBank/DDBJ databases">
        <authorList>
            <person name="Chen Y."/>
            <person name="Dougan E. K."/>
            <person name="Chan C."/>
            <person name="Rhodes N."/>
            <person name="Thang M."/>
        </authorList>
    </citation>
    <scope>NUCLEOTIDE SEQUENCE</scope>
</reference>
<accession>A0A9P1C975</accession>
<keyword evidence="3" id="KW-0175">Coiled coil</keyword>
<feature type="signal peptide" evidence="5">
    <location>
        <begin position="1"/>
        <end position="19"/>
    </location>
</feature>
<keyword evidence="2" id="KW-0808">Transferase</keyword>
<dbReference type="EMBL" id="CAMXCT010001119">
    <property type="protein sequence ID" value="CAI3986953.1"/>
    <property type="molecule type" value="Genomic_DNA"/>
</dbReference>
<feature type="chain" id="PRO_5043270236" description="DNA (cytosine-5-)-methyltransferase" evidence="5">
    <location>
        <begin position="20"/>
        <end position="1528"/>
    </location>
</feature>
<feature type="region of interest" description="Disordered" evidence="4">
    <location>
        <begin position="25"/>
        <end position="225"/>
    </location>
</feature>
<sequence length="1528" mass="169517">MALKSGVSACLILALCVSCENLGKETEKSRAPFLPRSENLGKETEKSGGFWFPRSENLGKETEKSGVPFLPRSENLGKETEKSGGFWFPRSENLGKETEKSRAPFLPRSENLGKETEKSGGFWFPRSENLGKETEKSGVPFWPRSENLGKETEKSGVPFLPRSENIGKETEKSGGFWFPRSENLGKETEKSGAPFLPRSENPGKETEKSGVPFLPRSENLGKETEKSGGFWRAELRSLFRAAVVDVTPKGGSGFLRARTTSKVSHVQSYIEVCSGAGFSGLGFKHAGFHPKCAVELQPKLAELHRSIHPGIPVINADITDDRTAALIHQVCPEPTTLMAGIACQPYSPAGKQDGGSDVRAATLPATLRLAIFLQSPTLVLECVAAARSNEYVLAHIRELESQMGFHVVDCCVKLEEVWSGMRYRWWLIATHRRLGRVLVPSFPKGSPLVVRDLMPYTKRWSDEDEAQLALTQQEIERFQLGGEPLRKYVVQPDQKLPTALHSWGGQTQACACECRPQGFADLTLQSRGLFAQLLQIPGLSNQIKYRHMHACEVAIHNGVPPLQQWSSDARLNLCAVGQLASPFHATWVATAILAHVQKLFGHGAPLEPLRSLSSLKHVVLQQSKELFPAIPRAVQLPTEEPSAPLGFASPSGKPQVEVSDNVGATVTIMHQPDSTVRHLLEAECDLMHVPLYEVQVCTMDGVALPADARLCEHKAILLKKHGFEPPTCAQPDPEVPFMPEDMVPYQPEDVVAMNAPAGDVATQVDSDVDMSCHDHVAPMPIEHVSVPTTVPPTVLSDESVQALLQLSTSGLLAMVPPLAPDVKLCATLRSQRVSWTFRDQLLTNQAHVWADDELLWHIQLNYSALPRNDEELNELSTQLRAQFRVSHMSAVSVRRPWCWGAGSEELPTLLATLLQFHGVPQTLSKQRAKLVMQSLGKDQVRTALEGVSPWKSLKQLANQHKPVIQLVMPDELAMVVQDRKKKPATKDKQSRPRQVPAKPVDLDPSRLQLEPDTFCTTPDVMMMQIPLTQVGPLATGVALVTHAEAMPFLQANQVLTAKGLALLIVNGPGDIRTDLQWSSIRFAARCAVNQQPVLLHGILVQLGGTLVSPYSRPVNVSVPDVPVTCARVTIFQDQWQQDWETFAAHPVKEALQHIMPLQTCHADNCSCDKWHKDPMDHAQDVVLDVFKRQFFSDSGRPVRAHQASHFSFQVRYLKQQEPAVLKCSGVAGLYIEPRMPDSSAPSDEFQVVWMPQVGLKEAQHTMQCEPLSTGLARSGRRYGIRVQAKHFQAVYAKLKPNSQFLAPGERLNWHCGPWPFGSDRRMLAKVFAEMQWQARPLQPAMTVEGGIMWLVQSVTEPPKAVWTLQHGPVVVSRCESMSANMLQSSHVIGPKSTVELCSTHADTDPWLTHDPWQGALKHVPLQQATPVVTQIQEMEERLEKSILAKLPCERMETDEDESRVQQLELQLQQLANRQQTLEGLVNEHHHQHTAQVQTKPSPVVSHPFVMPKVFAKFWVLMLCFFGLSCRIG</sequence>
<keyword evidence="8" id="KW-1185">Reference proteome</keyword>
<dbReference type="InterPro" id="IPR001525">
    <property type="entry name" value="C5_MeTfrase"/>
</dbReference>
<evidence type="ECO:0000256" key="3">
    <source>
        <dbReference type="SAM" id="Coils"/>
    </source>
</evidence>
<feature type="coiled-coil region" evidence="3">
    <location>
        <begin position="1453"/>
        <end position="1480"/>
    </location>
</feature>
<dbReference type="GO" id="GO:0032259">
    <property type="term" value="P:methylation"/>
    <property type="evidence" value="ECO:0007669"/>
    <property type="project" value="UniProtKB-KW"/>
</dbReference>
<feature type="compositionally biased region" description="Basic and acidic residues" evidence="4">
    <location>
        <begin position="93"/>
        <end position="102"/>
    </location>
</feature>
<dbReference type="Gene3D" id="3.40.50.150">
    <property type="entry name" value="Vaccinia Virus protein VP39"/>
    <property type="match status" value="1"/>
</dbReference>
<evidence type="ECO:0000256" key="5">
    <source>
        <dbReference type="SAM" id="SignalP"/>
    </source>
</evidence>
<keyword evidence="5" id="KW-0732">Signal</keyword>
<dbReference type="EMBL" id="CAMXCT020001119">
    <property type="protein sequence ID" value="CAL1140328.1"/>
    <property type="molecule type" value="Genomic_DNA"/>
</dbReference>
<dbReference type="PANTHER" id="PTHR23243">
    <property type="entry name" value="SUPRABASAL-SPECIFIC PROTEIN SUPRABASIN"/>
    <property type="match status" value="1"/>
</dbReference>
<keyword evidence="1" id="KW-0489">Methyltransferase</keyword>
<dbReference type="InterPro" id="IPR029063">
    <property type="entry name" value="SAM-dependent_MTases_sf"/>
</dbReference>
<dbReference type="EMBL" id="CAMXCT030001119">
    <property type="protein sequence ID" value="CAL4774265.1"/>
    <property type="molecule type" value="Genomic_DNA"/>
</dbReference>